<dbReference type="AlphaFoldDB" id="A0A1Z4MZ84"/>
<organism evidence="1 2">
    <name type="scientific">Tolypothrix tenuis PCC 7101</name>
    <dbReference type="NCBI Taxonomy" id="231146"/>
    <lineage>
        <taxon>Bacteria</taxon>
        <taxon>Bacillati</taxon>
        <taxon>Cyanobacteriota</taxon>
        <taxon>Cyanophyceae</taxon>
        <taxon>Nostocales</taxon>
        <taxon>Tolypothrichaceae</taxon>
        <taxon>Tolypothrix</taxon>
    </lineage>
</organism>
<evidence type="ECO:0000313" key="1">
    <source>
        <dbReference type="EMBL" id="BAY98774.1"/>
    </source>
</evidence>
<keyword evidence="2" id="KW-1185">Reference proteome</keyword>
<sequence length="32" mass="3680">MRILVVEALTDLVVLDNTDKLLSAKRLDQIKR</sequence>
<accession>A0A1Z4MZ84</accession>
<proteinExistence type="predicted"/>
<reference evidence="1 2" key="1">
    <citation type="submission" date="2017-06" db="EMBL/GenBank/DDBJ databases">
        <title>Genome sequencing of cyanobaciteial culture collection at National Institute for Environmental Studies (NIES).</title>
        <authorList>
            <person name="Hirose Y."/>
            <person name="Shimura Y."/>
            <person name="Fujisawa T."/>
            <person name="Nakamura Y."/>
            <person name="Kawachi M."/>
        </authorList>
    </citation>
    <scope>NUCLEOTIDE SEQUENCE [LARGE SCALE GENOMIC DNA]</scope>
    <source>
        <strain evidence="1 2">NIES-37</strain>
    </source>
</reference>
<gene>
    <name evidence="1" type="ORF">NIES37_27260</name>
</gene>
<dbReference type="EMBL" id="AP018248">
    <property type="protein sequence ID" value="BAY98774.1"/>
    <property type="molecule type" value="Genomic_DNA"/>
</dbReference>
<protein>
    <submittedName>
        <fullName evidence="1">Uncharacterized protein</fullName>
    </submittedName>
</protein>
<dbReference type="Proteomes" id="UP000218785">
    <property type="component" value="Chromosome"/>
</dbReference>
<dbReference type="KEGG" id="ttq:NIES37_27260"/>
<evidence type="ECO:0000313" key="2">
    <source>
        <dbReference type="Proteomes" id="UP000218785"/>
    </source>
</evidence>
<name>A0A1Z4MZ84_9CYAN</name>